<proteinExistence type="predicted"/>
<organism evidence="1 2">
    <name type="scientific">Meloidogyne enterolobii</name>
    <name type="common">Root-knot nematode worm</name>
    <name type="synonym">Meloidogyne mayaguensis</name>
    <dbReference type="NCBI Taxonomy" id="390850"/>
    <lineage>
        <taxon>Eukaryota</taxon>
        <taxon>Metazoa</taxon>
        <taxon>Ecdysozoa</taxon>
        <taxon>Nematoda</taxon>
        <taxon>Chromadorea</taxon>
        <taxon>Rhabditida</taxon>
        <taxon>Tylenchina</taxon>
        <taxon>Tylenchomorpha</taxon>
        <taxon>Tylenchoidea</taxon>
        <taxon>Meloidogynidae</taxon>
        <taxon>Meloidogyninae</taxon>
        <taxon>Meloidogyne</taxon>
    </lineage>
</organism>
<keyword evidence="2" id="KW-1185">Reference proteome</keyword>
<reference evidence="1" key="1">
    <citation type="submission" date="2023-11" db="EMBL/GenBank/DDBJ databases">
        <authorList>
            <person name="Poullet M."/>
        </authorList>
    </citation>
    <scope>NUCLEOTIDE SEQUENCE</scope>
    <source>
        <strain evidence="1">E1834</strain>
    </source>
</reference>
<accession>A0ACB0Y3H9</accession>
<gene>
    <name evidence="1" type="ORF">MENTE1834_LOCUS6960</name>
</gene>
<comment type="caution">
    <text evidence="1">The sequence shown here is derived from an EMBL/GenBank/DDBJ whole genome shotgun (WGS) entry which is preliminary data.</text>
</comment>
<dbReference type="Proteomes" id="UP001497535">
    <property type="component" value="Unassembled WGS sequence"/>
</dbReference>
<dbReference type="EMBL" id="CAVMJV010000005">
    <property type="protein sequence ID" value="CAK5029594.1"/>
    <property type="molecule type" value="Genomic_DNA"/>
</dbReference>
<evidence type="ECO:0000313" key="1">
    <source>
        <dbReference type="EMBL" id="CAK5029594.1"/>
    </source>
</evidence>
<protein>
    <submittedName>
        <fullName evidence="1">Uncharacterized protein</fullName>
    </submittedName>
</protein>
<evidence type="ECO:0000313" key="2">
    <source>
        <dbReference type="Proteomes" id="UP001497535"/>
    </source>
</evidence>
<name>A0ACB0Y3H9_MELEN</name>
<sequence>MGENWGEKNRVCMLQYYRWNFRFEVFFVLFPSSKIYIKFPTVPTSGTSSFPTNPDWNNFPRYWNNTSR</sequence>